<dbReference type="InterPro" id="IPR025447">
    <property type="entry name" value="DUF4192"/>
</dbReference>
<dbReference type="RefSeq" id="WP_090074485.1">
    <property type="nucleotide sequence ID" value="NZ_FOFT01000027.1"/>
</dbReference>
<protein>
    <recommendedName>
        <fullName evidence="3">DUF4192 domain-containing protein</fullName>
    </recommendedName>
</protein>
<reference evidence="2" key="1">
    <citation type="submission" date="2016-10" db="EMBL/GenBank/DDBJ databases">
        <authorList>
            <person name="Varghese N."/>
            <person name="Submissions S."/>
        </authorList>
    </citation>
    <scope>NUCLEOTIDE SEQUENCE [LARGE SCALE GENOMIC DNA]</scope>
    <source>
        <strain evidence="2">CGMCC 4.578</strain>
    </source>
</reference>
<sequence>MTDIVHVNGIEDLISATPYLLGFTPEDSLVVVALRERDLAYVMRVDLSSMSDLHAAADAFLPTAIENTVTAVMFLVVCPREAQPAGPLPHSDLIDACVEAFTSVGIDVADAAWIQACQASEEWHSYLNSERRGTLPDPSSTVIAAEAVAHGLVTHSSRADLAATVRAPAAEDQARRSALMREAAAASVKSRAADVQYIKDTIAGWPDRKTALTDDEIVRLGLALSDSEVLTACLAYGGDPTSNRDAEALWRELTRECPTPWRAEPALLLAFVAYQRGDGGFASIALEEVEKCIPDHGLATLLGHALAQGMPPAVLTRLADEAARDAMQEILNNRH</sequence>
<dbReference type="Proteomes" id="UP000199028">
    <property type="component" value="Unassembled WGS sequence"/>
</dbReference>
<dbReference type="AlphaFoldDB" id="A0A1H9XYH3"/>
<evidence type="ECO:0000313" key="2">
    <source>
        <dbReference type="Proteomes" id="UP000199028"/>
    </source>
</evidence>
<evidence type="ECO:0008006" key="3">
    <source>
        <dbReference type="Google" id="ProtNLM"/>
    </source>
</evidence>
<evidence type="ECO:0000313" key="1">
    <source>
        <dbReference type="EMBL" id="SES51205.1"/>
    </source>
</evidence>
<name>A0A1H9XYH3_9PSEU</name>
<proteinExistence type="predicted"/>
<gene>
    <name evidence="1" type="ORF">SAMN05216195_12721</name>
</gene>
<dbReference type="Pfam" id="PF13830">
    <property type="entry name" value="DUF4192"/>
    <property type="match status" value="1"/>
</dbReference>
<dbReference type="EMBL" id="FOFT01000027">
    <property type="protein sequence ID" value="SES51205.1"/>
    <property type="molecule type" value="Genomic_DNA"/>
</dbReference>
<keyword evidence="2" id="KW-1185">Reference proteome</keyword>
<accession>A0A1H9XYH3</accession>
<organism evidence="1 2">
    <name type="scientific">Lentzea flaviverrucosa</name>
    <dbReference type="NCBI Taxonomy" id="200379"/>
    <lineage>
        <taxon>Bacteria</taxon>
        <taxon>Bacillati</taxon>
        <taxon>Actinomycetota</taxon>
        <taxon>Actinomycetes</taxon>
        <taxon>Pseudonocardiales</taxon>
        <taxon>Pseudonocardiaceae</taxon>
        <taxon>Lentzea</taxon>
    </lineage>
</organism>
<dbReference type="OrthoDB" id="3264463at2"/>